<sequence>MLLNKLFKYYIISYNMYFVGNLDISEPQKPTLKYYWSQDDKMGTKNTSIRSNSNINSNIVYHRKRPYIKKDK</sequence>
<name>A0A6C0KEI4_9ZZZZ</name>
<organism evidence="1">
    <name type="scientific">viral metagenome</name>
    <dbReference type="NCBI Taxonomy" id="1070528"/>
    <lineage>
        <taxon>unclassified sequences</taxon>
        <taxon>metagenomes</taxon>
        <taxon>organismal metagenomes</taxon>
    </lineage>
</organism>
<reference evidence="1" key="1">
    <citation type="journal article" date="2020" name="Nature">
        <title>Giant virus diversity and host interactions through global metagenomics.</title>
        <authorList>
            <person name="Schulz F."/>
            <person name="Roux S."/>
            <person name="Paez-Espino D."/>
            <person name="Jungbluth S."/>
            <person name="Walsh D.A."/>
            <person name="Denef V.J."/>
            <person name="McMahon K.D."/>
            <person name="Konstantinidis K.T."/>
            <person name="Eloe-Fadrosh E.A."/>
            <person name="Kyrpides N.C."/>
            <person name="Woyke T."/>
        </authorList>
    </citation>
    <scope>NUCLEOTIDE SEQUENCE</scope>
    <source>
        <strain evidence="1">GVMAG-S-3300011013-78</strain>
    </source>
</reference>
<protein>
    <submittedName>
        <fullName evidence="1">Uncharacterized protein</fullName>
    </submittedName>
</protein>
<dbReference type="AlphaFoldDB" id="A0A6C0KEI4"/>
<dbReference type="EMBL" id="MN740882">
    <property type="protein sequence ID" value="QHU16435.1"/>
    <property type="molecule type" value="Genomic_DNA"/>
</dbReference>
<evidence type="ECO:0000313" key="1">
    <source>
        <dbReference type="EMBL" id="QHU16435.1"/>
    </source>
</evidence>
<accession>A0A6C0KEI4</accession>
<proteinExistence type="predicted"/>